<name>A0A2A8ZRE9_BACCE</name>
<evidence type="ECO:0000313" key="4">
    <source>
        <dbReference type="EMBL" id="PFE08042.1"/>
    </source>
</evidence>
<evidence type="ECO:0000313" key="5">
    <source>
        <dbReference type="Proteomes" id="UP000220032"/>
    </source>
</evidence>
<organism evidence="4 5">
    <name type="scientific">Bacillus cereus</name>
    <dbReference type="NCBI Taxonomy" id="1396"/>
    <lineage>
        <taxon>Bacteria</taxon>
        <taxon>Bacillati</taxon>
        <taxon>Bacillota</taxon>
        <taxon>Bacilli</taxon>
        <taxon>Bacillales</taxon>
        <taxon>Bacillaceae</taxon>
        <taxon>Bacillus</taxon>
        <taxon>Bacillus cereus group</taxon>
    </lineage>
</organism>
<evidence type="ECO:0000256" key="1">
    <source>
        <dbReference type="ARBA" id="ARBA00009646"/>
    </source>
</evidence>
<keyword evidence="2" id="KW-0677">Repeat</keyword>
<dbReference type="AlphaFoldDB" id="A0A2A8ZRE9"/>
<dbReference type="Pfam" id="PF00030">
    <property type="entry name" value="Crystall"/>
    <property type="match status" value="1"/>
</dbReference>
<reference evidence="4 5" key="1">
    <citation type="submission" date="2017-09" db="EMBL/GenBank/DDBJ databases">
        <title>Large-scale bioinformatics analysis of Bacillus genomes uncovers conserved roles of natural products in bacterial physiology.</title>
        <authorList>
            <consortium name="Agbiome Team Llc"/>
            <person name="Bleich R.M."/>
            <person name="Grubbs K.J."/>
            <person name="Santa Maria K.C."/>
            <person name="Allen S.E."/>
            <person name="Farag S."/>
            <person name="Shank E.A."/>
            <person name="Bowers A."/>
        </authorList>
    </citation>
    <scope>NUCLEOTIDE SEQUENCE [LARGE SCALE GENOMIC DNA]</scope>
    <source>
        <strain evidence="4 5">AFS022681</strain>
    </source>
</reference>
<comment type="caution">
    <text evidence="4">The sequence shown here is derived from an EMBL/GenBank/DDBJ whole genome shotgun (WGS) entry which is preliminary data.</text>
</comment>
<dbReference type="InterPro" id="IPR011024">
    <property type="entry name" value="G_crystallin-like"/>
</dbReference>
<dbReference type="PROSITE" id="PS50915">
    <property type="entry name" value="CRYSTALLIN_BETA_GAMMA"/>
    <property type="match status" value="1"/>
</dbReference>
<gene>
    <name evidence="4" type="ORF">CN307_29625</name>
</gene>
<accession>A0A2A8ZRE9</accession>
<dbReference type="InterPro" id="IPR001064">
    <property type="entry name" value="Beta/gamma_crystallin"/>
</dbReference>
<dbReference type="Gene3D" id="2.60.20.10">
    <property type="entry name" value="Crystallins"/>
    <property type="match status" value="1"/>
</dbReference>
<sequence>MKRINIAKRTLAYSIGLTALVGNMVYTPTQVEAAQTQTIRSENDIYNRLSTDGKIYGEYIKKYAPVIYQDVNATHNEKADLITRFDADGDWRMDNQWNTVGKNPPIPYVYTSVQETETHLFLGYYFYHARDDGPTILEKHENDLEGIMIAVRKDGNYGTPVAMETISHSDFLRYRLNDSNLQPGHVGIESTAVRLSEGTHPEVYISSNGTIASTNNHGHDVSAFTGNEDVGNDAIVYKYGETPSGEPAQFSPKWQHNYNYGILPIEEICDKKYQYNNTPFKSFGSFPSTVGSGNANAPWNWNDKDQKSDGTLGTGVFFTDPAHLFDIDFNGLGTFSHEYVHNPYWTHKIKINSVTPTAYKDPGNDLPDLYINVAPVGRDRYVGERVWMKNNAALNVSHRVNFGGDQKTANTNFSQASNTIHVALSNDNPKLKLEAVDYDPGSIDADDSMGSIVLPLDTGNISGRAYTSEAIIDYEVISNPDTPLSSEGVYLYTDDNFSGKFVKLTGDHLNFKDIGINDAINSIKIVGPYEVKGYSDANFRGRSATLTMNHSLDSTSIGNDSMSSIKIKRKTT</sequence>
<feature type="domain" description="Beta/gamma crystallin 'Greek key'" evidence="3">
    <location>
        <begin position="487"/>
        <end position="527"/>
    </location>
</feature>
<dbReference type="RefSeq" id="WP_098344021.1">
    <property type="nucleotide sequence ID" value="NZ_NTRR01000077.1"/>
</dbReference>
<comment type="similarity">
    <text evidence="1">Belongs to the beta/gamma-crystallin family.</text>
</comment>
<evidence type="ECO:0000259" key="3">
    <source>
        <dbReference type="PROSITE" id="PS50915"/>
    </source>
</evidence>
<evidence type="ECO:0000256" key="2">
    <source>
        <dbReference type="ARBA" id="ARBA00022737"/>
    </source>
</evidence>
<dbReference type="SMART" id="SM00247">
    <property type="entry name" value="XTALbg"/>
    <property type="match status" value="1"/>
</dbReference>
<proteinExistence type="inferred from homology"/>
<dbReference type="Proteomes" id="UP000220032">
    <property type="component" value="Unassembled WGS sequence"/>
</dbReference>
<dbReference type="EMBL" id="NTRR01000077">
    <property type="protein sequence ID" value="PFE08042.1"/>
    <property type="molecule type" value="Genomic_DNA"/>
</dbReference>
<dbReference type="SUPFAM" id="SSF49695">
    <property type="entry name" value="gamma-Crystallin-like"/>
    <property type="match status" value="1"/>
</dbReference>
<protein>
    <recommendedName>
        <fullName evidence="3">Beta/gamma crystallin 'Greek key' domain-containing protein</fullName>
    </recommendedName>
</protein>